<keyword evidence="1" id="KW-0521">NADP</keyword>
<feature type="compositionally biased region" description="Basic residues" evidence="3">
    <location>
        <begin position="112"/>
        <end position="123"/>
    </location>
</feature>
<evidence type="ECO:0000313" key="4">
    <source>
        <dbReference type="EMBL" id="EJK44578.1"/>
    </source>
</evidence>
<dbReference type="Proteomes" id="UP000266841">
    <property type="component" value="Unassembled WGS sequence"/>
</dbReference>
<accession>K0QYY3</accession>
<evidence type="ECO:0000256" key="1">
    <source>
        <dbReference type="ARBA" id="ARBA00022857"/>
    </source>
</evidence>
<evidence type="ECO:0000256" key="3">
    <source>
        <dbReference type="SAM" id="MobiDB-lite"/>
    </source>
</evidence>
<gene>
    <name evidence="4" type="ORF">THAOC_36872</name>
</gene>
<keyword evidence="2" id="KW-0560">Oxidoreductase</keyword>
<dbReference type="GO" id="GO:0050661">
    <property type="term" value="F:NADP binding"/>
    <property type="evidence" value="ECO:0007669"/>
    <property type="project" value="TreeGrafter"/>
</dbReference>
<dbReference type="SUPFAM" id="SSF52540">
    <property type="entry name" value="P-loop containing nucleoside triphosphate hydrolases"/>
    <property type="match status" value="1"/>
</dbReference>
<dbReference type="AlphaFoldDB" id="K0QYY3"/>
<sequence>MQPNQEIKLPESQLWGLWLEERQGRGVQHTGWHKPAEPGCGWGRRLRLKARATDRLLARLPGVATCVVRWLPVNPVSSMTRKKEAMRQSHKAREQQRGRRSEITRERSVTTRSRRRKGHRRGRQSSITAFMWTTLAAYLSVVAFTDSAISSILGFGNGVGHDPDRAGQMRARNTRENYHAVNEAEQAFLRTGKRGLDSTTKKDKPRVHVKRIKGAKAKLPREQLERDPIAREELPPLSSILVNGKVVPNANTAMLLDYAIIGFAKTGTTSVHRHLASAHTYTLNGEHCELVVNDTAKLIRAIYDDHGMRVKNSKDGIVEKRKRGIKCPQDIQSSAHNYARYFPETKLLVGIRHPIDWFESLYNYRLSNVPWKEMLPTSNLTRGCGPGSQGVCAWRASFHDFLSTLGKTPMNSNEEKKLLTLGLEPVETKVGNVFLYDVAQLSEKRFRRDLQDFLGLSKDIPEFPAILTVTTALLGNRRRTRENTEGPAAKSSARINLDSWLLHEVSRRAHIRQEVLRGVIEILAARPMWMMMCS</sequence>
<keyword evidence="5" id="KW-1185">Reference proteome</keyword>
<dbReference type="InterPro" id="IPR027417">
    <property type="entry name" value="P-loop_NTPase"/>
</dbReference>
<evidence type="ECO:0008006" key="6">
    <source>
        <dbReference type="Google" id="ProtNLM"/>
    </source>
</evidence>
<dbReference type="GO" id="GO:0005737">
    <property type="term" value="C:cytoplasm"/>
    <property type="evidence" value="ECO:0007669"/>
    <property type="project" value="TreeGrafter"/>
</dbReference>
<comment type="caution">
    <text evidence="4">The sequence shown here is derived from an EMBL/GenBank/DDBJ whole genome shotgun (WGS) entry which is preliminary data.</text>
</comment>
<reference evidence="4 5" key="1">
    <citation type="journal article" date="2012" name="Genome Biol.">
        <title>Genome and low-iron response of an oceanic diatom adapted to chronic iron limitation.</title>
        <authorList>
            <person name="Lommer M."/>
            <person name="Specht M."/>
            <person name="Roy A.S."/>
            <person name="Kraemer L."/>
            <person name="Andreson R."/>
            <person name="Gutowska M.A."/>
            <person name="Wolf J."/>
            <person name="Bergner S.V."/>
            <person name="Schilhabel M.B."/>
            <person name="Klostermeier U.C."/>
            <person name="Beiko R.G."/>
            <person name="Rosenstiel P."/>
            <person name="Hippler M."/>
            <person name="Laroche J."/>
        </authorList>
    </citation>
    <scope>NUCLEOTIDE SEQUENCE [LARGE SCALE GENOMIC DNA]</scope>
    <source>
        <strain evidence="4 5">CCMP1005</strain>
    </source>
</reference>
<dbReference type="eggNOG" id="ENOG502SP3H">
    <property type="taxonomic scope" value="Eukaryota"/>
</dbReference>
<evidence type="ECO:0000313" key="5">
    <source>
        <dbReference type="Proteomes" id="UP000266841"/>
    </source>
</evidence>
<evidence type="ECO:0000256" key="2">
    <source>
        <dbReference type="ARBA" id="ARBA00023002"/>
    </source>
</evidence>
<protein>
    <recommendedName>
        <fullName evidence="6">Sulfotransferase domain-containing protein</fullName>
    </recommendedName>
</protein>
<organism evidence="4 5">
    <name type="scientific">Thalassiosira oceanica</name>
    <name type="common">Marine diatom</name>
    <dbReference type="NCBI Taxonomy" id="159749"/>
    <lineage>
        <taxon>Eukaryota</taxon>
        <taxon>Sar</taxon>
        <taxon>Stramenopiles</taxon>
        <taxon>Ochrophyta</taxon>
        <taxon>Bacillariophyta</taxon>
        <taxon>Coscinodiscophyceae</taxon>
        <taxon>Thalassiosirophycidae</taxon>
        <taxon>Thalassiosirales</taxon>
        <taxon>Thalassiosiraceae</taxon>
        <taxon>Thalassiosira</taxon>
    </lineage>
</organism>
<proteinExistence type="predicted"/>
<dbReference type="Gene3D" id="3.40.50.300">
    <property type="entry name" value="P-loop containing nucleotide triphosphate hydrolases"/>
    <property type="match status" value="1"/>
</dbReference>
<feature type="compositionally biased region" description="Basic and acidic residues" evidence="3">
    <location>
        <begin position="81"/>
        <end position="109"/>
    </location>
</feature>
<feature type="region of interest" description="Disordered" evidence="3">
    <location>
        <begin position="79"/>
        <end position="123"/>
    </location>
</feature>
<name>K0QYY3_THAOC</name>
<dbReference type="OrthoDB" id="44984at2759"/>
<dbReference type="GO" id="GO:0008677">
    <property type="term" value="F:2-dehydropantoate 2-reductase activity"/>
    <property type="evidence" value="ECO:0007669"/>
    <property type="project" value="TreeGrafter"/>
</dbReference>
<dbReference type="PANTHER" id="PTHR43765">
    <property type="entry name" value="2-DEHYDROPANTOATE 2-REDUCTASE-RELATED"/>
    <property type="match status" value="1"/>
</dbReference>
<dbReference type="InterPro" id="IPR050838">
    <property type="entry name" value="Ketopantoate_reductase"/>
</dbReference>
<dbReference type="EMBL" id="AGNL01049503">
    <property type="protein sequence ID" value="EJK44578.1"/>
    <property type="molecule type" value="Genomic_DNA"/>
</dbReference>
<dbReference type="PANTHER" id="PTHR43765:SF2">
    <property type="entry name" value="2-DEHYDROPANTOATE 2-REDUCTASE"/>
    <property type="match status" value="1"/>
</dbReference>